<dbReference type="InParanoid" id="A0A7R8UR66"/>
<evidence type="ECO:0000256" key="1">
    <source>
        <dbReference type="ARBA" id="ARBA00022723"/>
    </source>
</evidence>
<evidence type="ECO:0000256" key="2">
    <source>
        <dbReference type="ARBA" id="ARBA00022771"/>
    </source>
</evidence>
<feature type="region of interest" description="Disordered" evidence="5">
    <location>
        <begin position="16"/>
        <end position="39"/>
    </location>
</feature>
<keyword evidence="1" id="KW-0479">Metal-binding</keyword>
<feature type="compositionally biased region" description="Basic and acidic residues" evidence="5">
    <location>
        <begin position="247"/>
        <end position="263"/>
    </location>
</feature>
<evidence type="ECO:0000256" key="5">
    <source>
        <dbReference type="SAM" id="MobiDB-lite"/>
    </source>
</evidence>
<feature type="region of interest" description="Disordered" evidence="5">
    <location>
        <begin position="167"/>
        <end position="191"/>
    </location>
</feature>
<evidence type="ECO:0000259" key="6">
    <source>
        <dbReference type="PROSITE" id="PS50089"/>
    </source>
</evidence>
<dbReference type="PROSITE" id="PS00518">
    <property type="entry name" value="ZF_RING_1"/>
    <property type="match status" value="1"/>
</dbReference>
<evidence type="ECO:0000256" key="4">
    <source>
        <dbReference type="PROSITE-ProRule" id="PRU00175"/>
    </source>
</evidence>
<dbReference type="PANTHER" id="PTHR47094">
    <property type="entry name" value="ELFLESS, ISOFORM B"/>
    <property type="match status" value="1"/>
</dbReference>
<dbReference type="OrthoDB" id="6105938at2759"/>
<dbReference type="AlphaFoldDB" id="A0A7R8UR66"/>
<dbReference type="SUPFAM" id="SSF57850">
    <property type="entry name" value="RING/U-box"/>
    <property type="match status" value="1"/>
</dbReference>
<feature type="region of interest" description="Disordered" evidence="5">
    <location>
        <begin position="244"/>
        <end position="263"/>
    </location>
</feature>
<protein>
    <recommendedName>
        <fullName evidence="6">RING-type domain-containing protein</fullName>
    </recommendedName>
</protein>
<dbReference type="Gene3D" id="3.30.40.10">
    <property type="entry name" value="Zinc/RING finger domain, C3HC4 (zinc finger)"/>
    <property type="match status" value="1"/>
</dbReference>
<organism evidence="7 8">
    <name type="scientific">Hermetia illucens</name>
    <name type="common">Black soldier fly</name>
    <dbReference type="NCBI Taxonomy" id="343691"/>
    <lineage>
        <taxon>Eukaryota</taxon>
        <taxon>Metazoa</taxon>
        <taxon>Ecdysozoa</taxon>
        <taxon>Arthropoda</taxon>
        <taxon>Hexapoda</taxon>
        <taxon>Insecta</taxon>
        <taxon>Pterygota</taxon>
        <taxon>Neoptera</taxon>
        <taxon>Endopterygota</taxon>
        <taxon>Diptera</taxon>
        <taxon>Brachycera</taxon>
        <taxon>Stratiomyomorpha</taxon>
        <taxon>Stratiomyidae</taxon>
        <taxon>Hermetiinae</taxon>
        <taxon>Hermetia</taxon>
    </lineage>
</organism>
<reference evidence="7 8" key="1">
    <citation type="submission" date="2020-11" db="EMBL/GenBank/DDBJ databases">
        <authorList>
            <person name="Wallbank WR R."/>
            <person name="Pardo Diaz C."/>
            <person name="Kozak K."/>
            <person name="Martin S."/>
            <person name="Jiggins C."/>
            <person name="Moest M."/>
            <person name="Warren A I."/>
            <person name="Generalovic N T."/>
            <person name="Byers J.R.P. K."/>
            <person name="Montejo-Kovacevich G."/>
            <person name="Yen C E."/>
        </authorList>
    </citation>
    <scope>NUCLEOTIDE SEQUENCE [LARGE SCALE GENOMIC DNA]</scope>
</reference>
<dbReference type="InterPro" id="IPR001841">
    <property type="entry name" value="Znf_RING"/>
</dbReference>
<dbReference type="GO" id="GO:0006511">
    <property type="term" value="P:ubiquitin-dependent protein catabolic process"/>
    <property type="evidence" value="ECO:0007669"/>
    <property type="project" value="TreeGrafter"/>
</dbReference>
<dbReference type="GO" id="GO:0140082">
    <property type="term" value="F:SUMO-ubiquitin ligase activity"/>
    <property type="evidence" value="ECO:0007669"/>
    <property type="project" value="TreeGrafter"/>
</dbReference>
<feature type="compositionally biased region" description="Polar residues" evidence="5">
    <location>
        <begin position="16"/>
        <end position="26"/>
    </location>
</feature>
<keyword evidence="2 4" id="KW-0863">Zinc-finger</keyword>
<feature type="domain" description="RING-type" evidence="6">
    <location>
        <begin position="310"/>
        <end position="348"/>
    </location>
</feature>
<dbReference type="EMBL" id="LR899011">
    <property type="protein sequence ID" value="CAD7084563.1"/>
    <property type="molecule type" value="Genomic_DNA"/>
</dbReference>
<dbReference type="InterPro" id="IPR049627">
    <property type="entry name" value="SLX8"/>
</dbReference>
<dbReference type="PROSITE" id="PS50089">
    <property type="entry name" value="ZF_RING_2"/>
    <property type="match status" value="1"/>
</dbReference>
<dbReference type="Proteomes" id="UP000594454">
    <property type="component" value="Chromosome 3"/>
</dbReference>
<dbReference type="GO" id="GO:0032183">
    <property type="term" value="F:SUMO binding"/>
    <property type="evidence" value="ECO:0007669"/>
    <property type="project" value="TreeGrafter"/>
</dbReference>
<gene>
    <name evidence="7" type="ORF">HERILL_LOCUS7451</name>
</gene>
<name>A0A7R8UR66_HERIL</name>
<dbReference type="InterPro" id="IPR013083">
    <property type="entry name" value="Znf_RING/FYVE/PHD"/>
</dbReference>
<keyword evidence="8" id="KW-1185">Reference proteome</keyword>
<dbReference type="InterPro" id="IPR017907">
    <property type="entry name" value="Znf_RING_CS"/>
</dbReference>
<proteinExistence type="predicted"/>
<sequence length="361" mass="40854">MAYAMAQTTQVSNLNPNGLIIQQTPDLSGGNENRQRTRRWRRRLSDRNNSQTYNSMLNDLLFEVLTYDQAGSRHNSANSRMGNPLRIPQVAQAHQAVQNMAYIMAQMPQTGNLDSRGLVIPQAPDLSRRTEIRQQTHRSRRRLGYRNHYNSMLNDLLFEVLSYNQAGSRHDSSNSRMGNPLPSPQVAQANPTAQQISCIDHSIINEQNRCSEFVMSQDGDSAPNDQYPPQILRESPPRHQIFGSHLSNREENQLGRAQDRRQERNFTSTALNDLLFEALSSTQRSYNTDSARTLNGDATSRRTGESKIECAICLSFCQNPASSLCGHVFCEGCIKSAISKYHRCPICKRELTLMSIHPLFI</sequence>
<evidence type="ECO:0000313" key="8">
    <source>
        <dbReference type="Proteomes" id="UP000594454"/>
    </source>
</evidence>
<dbReference type="GO" id="GO:0008270">
    <property type="term" value="F:zinc ion binding"/>
    <property type="evidence" value="ECO:0007669"/>
    <property type="project" value="UniProtKB-KW"/>
</dbReference>
<dbReference type="PANTHER" id="PTHR47094:SF1">
    <property type="entry name" value="RING-TYPE E3 UBIQUITIN TRANSFERASE"/>
    <property type="match status" value="1"/>
</dbReference>
<dbReference type="SMART" id="SM00184">
    <property type="entry name" value="RING"/>
    <property type="match status" value="1"/>
</dbReference>
<accession>A0A7R8UR66</accession>
<dbReference type="GO" id="GO:0061630">
    <property type="term" value="F:ubiquitin protein ligase activity"/>
    <property type="evidence" value="ECO:0007669"/>
    <property type="project" value="InterPro"/>
</dbReference>
<evidence type="ECO:0000256" key="3">
    <source>
        <dbReference type="ARBA" id="ARBA00022833"/>
    </source>
</evidence>
<keyword evidence="3" id="KW-0862">Zinc</keyword>
<evidence type="ECO:0000313" key="7">
    <source>
        <dbReference type="EMBL" id="CAD7084563.1"/>
    </source>
</evidence>
<dbReference type="Pfam" id="PF13923">
    <property type="entry name" value="zf-C3HC4_2"/>
    <property type="match status" value="1"/>
</dbReference>
<dbReference type="GO" id="GO:0033768">
    <property type="term" value="C:SUMO-targeted ubiquitin ligase complex"/>
    <property type="evidence" value="ECO:0007669"/>
    <property type="project" value="TreeGrafter"/>
</dbReference>